<gene>
    <name evidence="7" type="ORF">FZD51_09940</name>
</gene>
<evidence type="ECO:0000256" key="3">
    <source>
        <dbReference type="ARBA" id="ARBA00022989"/>
    </source>
</evidence>
<keyword evidence="4 5" id="KW-0472">Membrane</keyword>
<dbReference type="AlphaFoldDB" id="A0A5D4REZ0"/>
<evidence type="ECO:0000313" key="7">
    <source>
        <dbReference type="EMBL" id="TYS48444.1"/>
    </source>
</evidence>
<dbReference type="InterPro" id="IPR010652">
    <property type="entry name" value="DUF1232"/>
</dbReference>
<dbReference type="Pfam" id="PF06803">
    <property type="entry name" value="DUF1232"/>
    <property type="match status" value="1"/>
</dbReference>
<evidence type="ECO:0000256" key="4">
    <source>
        <dbReference type="ARBA" id="ARBA00023136"/>
    </source>
</evidence>
<reference evidence="7 8" key="1">
    <citation type="submission" date="2019-08" db="EMBL/GenBank/DDBJ databases">
        <title>Bacillus genomes from the desert of Cuatro Cienegas, Coahuila.</title>
        <authorList>
            <person name="Olmedo-Alvarez G."/>
        </authorList>
    </citation>
    <scope>NUCLEOTIDE SEQUENCE [LARGE SCALE GENOMIC DNA]</scope>
    <source>
        <strain evidence="7 8">CH446_14T</strain>
    </source>
</reference>
<comment type="subcellular location">
    <subcellularLocation>
        <location evidence="1">Endomembrane system</location>
        <topology evidence="1">Multi-pass membrane protein</topology>
    </subcellularLocation>
</comment>
<evidence type="ECO:0000313" key="8">
    <source>
        <dbReference type="Proteomes" id="UP000322139"/>
    </source>
</evidence>
<sequence>MKFFRRIKFLFKFWRVIPFLKDFFLSKEVEAHKKALGILLVLTYAFFPFDLIPDYLAILGIVDDLAVAGFVVERMIKMAPDSLKLKHGIEK</sequence>
<dbReference type="InterPro" id="IPR016941">
    <property type="entry name" value="UCP029962"/>
</dbReference>
<dbReference type="EMBL" id="VTER01000005">
    <property type="protein sequence ID" value="TYS48444.1"/>
    <property type="molecule type" value="Genomic_DNA"/>
</dbReference>
<organism evidence="7 8">
    <name type="scientific">Bacillus infantis</name>
    <dbReference type="NCBI Taxonomy" id="324767"/>
    <lineage>
        <taxon>Bacteria</taxon>
        <taxon>Bacillati</taxon>
        <taxon>Bacillota</taxon>
        <taxon>Bacilli</taxon>
        <taxon>Bacillales</taxon>
        <taxon>Bacillaceae</taxon>
        <taxon>Bacillus</taxon>
    </lineage>
</organism>
<evidence type="ECO:0000256" key="5">
    <source>
        <dbReference type="SAM" id="Phobius"/>
    </source>
</evidence>
<evidence type="ECO:0000259" key="6">
    <source>
        <dbReference type="Pfam" id="PF06803"/>
    </source>
</evidence>
<evidence type="ECO:0000256" key="1">
    <source>
        <dbReference type="ARBA" id="ARBA00004127"/>
    </source>
</evidence>
<evidence type="ECO:0000256" key="2">
    <source>
        <dbReference type="ARBA" id="ARBA00022692"/>
    </source>
</evidence>
<feature type="domain" description="DUF1232" evidence="6">
    <location>
        <begin position="37"/>
        <end position="69"/>
    </location>
</feature>
<proteinExistence type="predicted"/>
<keyword evidence="3 5" id="KW-1133">Transmembrane helix</keyword>
<feature type="transmembrane region" description="Helical" evidence="5">
    <location>
        <begin position="31"/>
        <end position="49"/>
    </location>
</feature>
<dbReference type="PIRSF" id="PIRSF029962">
    <property type="entry name" value="UCP029962"/>
    <property type="match status" value="1"/>
</dbReference>
<name>A0A5D4REZ0_9BACI</name>
<comment type="caution">
    <text evidence="7">The sequence shown here is derived from an EMBL/GenBank/DDBJ whole genome shotgun (WGS) entry which is preliminary data.</text>
</comment>
<dbReference type="Proteomes" id="UP000322139">
    <property type="component" value="Unassembled WGS sequence"/>
</dbReference>
<accession>A0A5D4REZ0</accession>
<keyword evidence="2 5" id="KW-0812">Transmembrane</keyword>
<dbReference type="RefSeq" id="WP_148974629.1">
    <property type="nucleotide sequence ID" value="NZ_JBNIKU010000007.1"/>
</dbReference>
<protein>
    <submittedName>
        <fullName evidence="7">DUF1232 domain-containing protein</fullName>
    </submittedName>
</protein>
<dbReference type="GO" id="GO:0012505">
    <property type="term" value="C:endomembrane system"/>
    <property type="evidence" value="ECO:0007669"/>
    <property type="project" value="UniProtKB-SubCell"/>
</dbReference>